<reference evidence="1" key="1">
    <citation type="submission" date="2014-09" db="EMBL/GenBank/DDBJ databases">
        <authorList>
            <person name="Magalhaes I.L.F."/>
            <person name="Oliveira U."/>
            <person name="Santos F.R."/>
            <person name="Vidigal T.H.D.A."/>
            <person name="Brescovit A.D."/>
            <person name="Santos A.J."/>
        </authorList>
    </citation>
    <scope>NUCLEOTIDE SEQUENCE</scope>
    <source>
        <tissue evidence="1">Shoot tissue taken approximately 20 cm above the soil surface</tissue>
    </source>
</reference>
<proteinExistence type="predicted"/>
<accession>A0A0A9TH78</accession>
<dbReference type="EMBL" id="GBRH01226813">
    <property type="protein sequence ID" value="JAD71082.1"/>
    <property type="molecule type" value="Transcribed_RNA"/>
</dbReference>
<sequence>MYCLHILTRVCADRRVLLVCSVYYKLYKISEV</sequence>
<dbReference type="AlphaFoldDB" id="A0A0A9TH78"/>
<reference evidence="1" key="2">
    <citation type="journal article" date="2015" name="Data Brief">
        <title>Shoot transcriptome of the giant reed, Arundo donax.</title>
        <authorList>
            <person name="Barrero R.A."/>
            <person name="Guerrero F.D."/>
            <person name="Moolhuijzen P."/>
            <person name="Goolsby J.A."/>
            <person name="Tidwell J."/>
            <person name="Bellgard S.E."/>
            <person name="Bellgard M.I."/>
        </authorList>
    </citation>
    <scope>NUCLEOTIDE SEQUENCE</scope>
    <source>
        <tissue evidence="1">Shoot tissue taken approximately 20 cm above the soil surface</tissue>
    </source>
</reference>
<evidence type="ECO:0000313" key="1">
    <source>
        <dbReference type="EMBL" id="JAD71082.1"/>
    </source>
</evidence>
<organism evidence="1">
    <name type="scientific">Arundo donax</name>
    <name type="common">Giant reed</name>
    <name type="synonym">Donax arundinaceus</name>
    <dbReference type="NCBI Taxonomy" id="35708"/>
    <lineage>
        <taxon>Eukaryota</taxon>
        <taxon>Viridiplantae</taxon>
        <taxon>Streptophyta</taxon>
        <taxon>Embryophyta</taxon>
        <taxon>Tracheophyta</taxon>
        <taxon>Spermatophyta</taxon>
        <taxon>Magnoliopsida</taxon>
        <taxon>Liliopsida</taxon>
        <taxon>Poales</taxon>
        <taxon>Poaceae</taxon>
        <taxon>PACMAD clade</taxon>
        <taxon>Arundinoideae</taxon>
        <taxon>Arundineae</taxon>
        <taxon>Arundo</taxon>
    </lineage>
</organism>
<protein>
    <submittedName>
        <fullName evidence="1">Uncharacterized protein</fullName>
    </submittedName>
</protein>
<name>A0A0A9TH78_ARUDO</name>